<dbReference type="AlphaFoldDB" id="A0A3N5B4A3"/>
<dbReference type="CDD" id="cd00761">
    <property type="entry name" value="Glyco_tranf_GTA_type"/>
    <property type="match status" value="1"/>
</dbReference>
<organism evidence="3 4">
    <name type="scientific">Methanobrevibacter gottschalkii DSM 11977</name>
    <dbReference type="NCBI Taxonomy" id="1122229"/>
    <lineage>
        <taxon>Archaea</taxon>
        <taxon>Methanobacteriati</taxon>
        <taxon>Methanobacteriota</taxon>
        <taxon>Methanomada group</taxon>
        <taxon>Methanobacteria</taxon>
        <taxon>Methanobacteriales</taxon>
        <taxon>Methanobacteriaceae</taxon>
        <taxon>Methanobrevibacter</taxon>
    </lineage>
</organism>
<dbReference type="RefSeq" id="WP_123833362.1">
    <property type="nucleotide sequence ID" value="NZ_RKRG01000001.1"/>
</dbReference>
<reference evidence="3 4" key="1">
    <citation type="submission" date="2018-11" db="EMBL/GenBank/DDBJ databases">
        <title>Genomic Encyclopedia of Type Strains, Phase IV (KMG-IV): sequencing the most valuable type-strain genomes for metagenomic binning, comparative biology and taxonomic classification.</title>
        <authorList>
            <person name="Goeker M."/>
        </authorList>
    </citation>
    <scope>NUCLEOTIDE SEQUENCE [LARGE SCALE GENOMIC DNA]</scope>
    <source>
        <strain evidence="3 4">DSM 11977</strain>
    </source>
</reference>
<dbReference type="InterPro" id="IPR029044">
    <property type="entry name" value="Nucleotide-diphossugar_trans"/>
</dbReference>
<dbReference type="Gene3D" id="3.90.550.10">
    <property type="entry name" value="Spore Coat Polysaccharide Biosynthesis Protein SpsA, Chain A"/>
    <property type="match status" value="1"/>
</dbReference>
<dbReference type="EMBL" id="RKRG01000001">
    <property type="protein sequence ID" value="RPF52476.1"/>
    <property type="molecule type" value="Genomic_DNA"/>
</dbReference>
<keyword evidence="4" id="KW-1185">Reference proteome</keyword>
<evidence type="ECO:0000313" key="3">
    <source>
        <dbReference type="EMBL" id="RPF52476.1"/>
    </source>
</evidence>
<keyword evidence="1" id="KW-0175">Coiled coil</keyword>
<evidence type="ECO:0000256" key="2">
    <source>
        <dbReference type="SAM" id="Phobius"/>
    </source>
</evidence>
<protein>
    <recommendedName>
        <fullName evidence="5">Glycosyl transferase family 2</fullName>
    </recommendedName>
</protein>
<feature type="transmembrane region" description="Helical" evidence="2">
    <location>
        <begin position="438"/>
        <end position="463"/>
    </location>
</feature>
<feature type="coiled-coil region" evidence="1">
    <location>
        <begin position="354"/>
        <end position="399"/>
    </location>
</feature>
<evidence type="ECO:0008006" key="5">
    <source>
        <dbReference type="Google" id="ProtNLM"/>
    </source>
</evidence>
<sequence length="464" mass="55722">MVPIKEFTQPKISIILNLNDVTEKYFEKCFDSICNQELDYVEIICVENENYKFDKFQKYLLEYEFIKIFDEYYLQNNFNLIINSDYILFLNAKDWLLFVGLKHAYNLAIENDMDILINSYNIFHEFSGEIEDPYQEEYAQLNNLNSFSGNDFKNILFNMPKYSFNLYKTDFIKKLNLKIPLDLTSQISFFINSSMMTSRIGYNNKPLLYNRLNEENDNLNYYNLICNDFNFGICENNLEINMDSIIDTYFNILYFLEKEGIYNCNKYYLWNYIFRVFRRIYLQNFKNNIVIFKNIHDFCTNVFSKYHNDLVLNLKIENLTFYRSILKSNSIYELELLYENNRLVLQNEGKDKIINEKNNLISNLNNDLANSSKKLDVEIKKYLNILDDKDNRINILEEKYSYQVHENNLLIAKLSEVETSRSWRLTKIFRKIGMFKSIIVLVTVGFIIFLVMYILIIMLMLIIK</sequence>
<gene>
    <name evidence="3" type="ORF">EDC42_0004</name>
</gene>
<accession>A0A3N5B4A3</accession>
<evidence type="ECO:0000313" key="4">
    <source>
        <dbReference type="Proteomes" id="UP000271783"/>
    </source>
</evidence>
<comment type="caution">
    <text evidence="3">The sequence shown here is derived from an EMBL/GenBank/DDBJ whole genome shotgun (WGS) entry which is preliminary data.</text>
</comment>
<keyword evidence="2" id="KW-1133">Transmembrane helix</keyword>
<keyword evidence="2" id="KW-0472">Membrane</keyword>
<evidence type="ECO:0000256" key="1">
    <source>
        <dbReference type="SAM" id="Coils"/>
    </source>
</evidence>
<name>A0A3N5B4A3_9EURY</name>
<dbReference type="Proteomes" id="UP000271783">
    <property type="component" value="Unassembled WGS sequence"/>
</dbReference>
<keyword evidence="2" id="KW-0812">Transmembrane</keyword>
<proteinExistence type="predicted"/>
<dbReference type="SUPFAM" id="SSF53448">
    <property type="entry name" value="Nucleotide-diphospho-sugar transferases"/>
    <property type="match status" value="1"/>
</dbReference>